<proteinExistence type="inferred from homology"/>
<dbReference type="Proteomes" id="UP001445076">
    <property type="component" value="Unassembled WGS sequence"/>
</dbReference>
<dbReference type="InterPro" id="IPR020519">
    <property type="entry name" value="DIPK2A/B"/>
</dbReference>
<evidence type="ECO:0000256" key="1">
    <source>
        <dbReference type="ARBA" id="ARBA00004613"/>
    </source>
</evidence>
<keyword evidence="4" id="KW-0732">Signal</keyword>
<sequence length="419" mass="47581">LNSNANKHTMTAAMRRRRKKMWTLCGVLLLLLVYLGGWYQRLDEQFFELHTCPACYGQTLCSQLLRDEYSSHSKIELTGFTSWKIINFFNVKNVYYGQSGENSIVLKKLAHNSELKEFDQNLCKASKETENCDVSQAIKNILIKTNHNFSQIISRYPQLFEISEGVRCNHNRSIQNLYDNYIKIDAGPYHHHHFITMLAVNMEPLILNAYQQQQWFPFLHGMCGRVMVENYVGPTLTQLSQVPWIVRADYAHQLLELAQDFSEGEFRLYLTDVSLDNFAVDSKGKVKIIDAENIVMVDPSIPGLDPTEHVNDGFGCRDCLSFSYEDLCGHTFSDHNFFAVCKGILSSSAFSQDLPEGLLHSPPSWVFEEYPLLLSLVEDCAGHPSGTNAYTHALPTRRKAAAALHTQLLTVLQKGGKPS</sequence>
<evidence type="ECO:0000256" key="3">
    <source>
        <dbReference type="ARBA" id="ARBA00022525"/>
    </source>
</evidence>
<name>A0AAW0XGY6_CHEQU</name>
<keyword evidence="5" id="KW-0472">Membrane</keyword>
<keyword evidence="8" id="KW-1185">Reference proteome</keyword>
<dbReference type="AlphaFoldDB" id="A0AAW0XGY6"/>
<feature type="domain" description="FAM69 protein-kinase" evidence="6">
    <location>
        <begin position="198"/>
        <end position="381"/>
    </location>
</feature>
<evidence type="ECO:0000256" key="2">
    <source>
        <dbReference type="ARBA" id="ARBA00006338"/>
    </source>
</evidence>
<organism evidence="7 8">
    <name type="scientific">Cherax quadricarinatus</name>
    <name type="common">Australian red claw crayfish</name>
    <dbReference type="NCBI Taxonomy" id="27406"/>
    <lineage>
        <taxon>Eukaryota</taxon>
        <taxon>Metazoa</taxon>
        <taxon>Ecdysozoa</taxon>
        <taxon>Arthropoda</taxon>
        <taxon>Crustacea</taxon>
        <taxon>Multicrustacea</taxon>
        <taxon>Malacostraca</taxon>
        <taxon>Eumalacostraca</taxon>
        <taxon>Eucarida</taxon>
        <taxon>Decapoda</taxon>
        <taxon>Pleocyemata</taxon>
        <taxon>Astacidea</taxon>
        <taxon>Parastacoidea</taxon>
        <taxon>Parastacidae</taxon>
        <taxon>Cherax</taxon>
    </lineage>
</organism>
<dbReference type="EMBL" id="JARKIK010000024">
    <property type="protein sequence ID" value="KAK8743803.1"/>
    <property type="molecule type" value="Genomic_DNA"/>
</dbReference>
<gene>
    <name evidence="7" type="ORF">OTU49_001274</name>
</gene>
<dbReference type="InterPro" id="IPR022049">
    <property type="entry name" value="FAM69_kinase_dom"/>
</dbReference>
<comment type="similarity">
    <text evidence="2">Belongs to the DIPK family.</text>
</comment>
<evidence type="ECO:0000313" key="8">
    <source>
        <dbReference type="Proteomes" id="UP001445076"/>
    </source>
</evidence>
<accession>A0AAW0XGY6</accession>
<comment type="caution">
    <text evidence="7">The sequence shown here is derived from an EMBL/GenBank/DDBJ whole genome shotgun (WGS) entry which is preliminary data.</text>
</comment>
<keyword evidence="3" id="KW-0964">Secreted</keyword>
<dbReference type="PANTHER" id="PTHR32073:SF7">
    <property type="entry name" value="GH11358P"/>
    <property type="match status" value="1"/>
</dbReference>
<dbReference type="GO" id="GO:0005576">
    <property type="term" value="C:extracellular region"/>
    <property type="evidence" value="ECO:0007669"/>
    <property type="project" value="UniProtKB-SubCell"/>
</dbReference>
<evidence type="ECO:0000259" key="6">
    <source>
        <dbReference type="Pfam" id="PF12260"/>
    </source>
</evidence>
<feature type="non-terminal residue" evidence="7">
    <location>
        <position position="1"/>
    </location>
</feature>
<keyword evidence="5" id="KW-0812">Transmembrane</keyword>
<dbReference type="Pfam" id="PF12260">
    <property type="entry name" value="PIP49_C"/>
    <property type="match status" value="1"/>
</dbReference>
<evidence type="ECO:0000313" key="7">
    <source>
        <dbReference type="EMBL" id="KAK8743803.1"/>
    </source>
</evidence>
<protein>
    <recommendedName>
        <fullName evidence="6">FAM69 protein-kinase domain-containing protein</fullName>
    </recommendedName>
</protein>
<comment type="subcellular location">
    <subcellularLocation>
        <location evidence="1">Secreted</location>
    </subcellularLocation>
</comment>
<evidence type="ECO:0000256" key="4">
    <source>
        <dbReference type="ARBA" id="ARBA00022729"/>
    </source>
</evidence>
<dbReference type="PANTHER" id="PTHR32073">
    <property type="entry name" value="GH11358P"/>
    <property type="match status" value="1"/>
</dbReference>
<evidence type="ECO:0000256" key="5">
    <source>
        <dbReference type="SAM" id="Phobius"/>
    </source>
</evidence>
<keyword evidence="5" id="KW-1133">Transmembrane helix</keyword>
<reference evidence="7 8" key="1">
    <citation type="journal article" date="2024" name="BMC Genomics">
        <title>Genome assembly of redclaw crayfish (Cherax quadricarinatus) provides insights into its immune adaptation and hypoxia tolerance.</title>
        <authorList>
            <person name="Liu Z."/>
            <person name="Zheng J."/>
            <person name="Li H."/>
            <person name="Fang K."/>
            <person name="Wang S."/>
            <person name="He J."/>
            <person name="Zhou D."/>
            <person name="Weng S."/>
            <person name="Chi M."/>
            <person name="Gu Z."/>
            <person name="He J."/>
            <person name="Li F."/>
            <person name="Wang M."/>
        </authorList>
    </citation>
    <scope>NUCLEOTIDE SEQUENCE [LARGE SCALE GENOMIC DNA]</scope>
    <source>
        <strain evidence="7">ZL_2023a</strain>
    </source>
</reference>
<feature type="transmembrane region" description="Helical" evidence="5">
    <location>
        <begin position="21"/>
        <end position="39"/>
    </location>
</feature>